<accession>A0A9K3LFM0</accession>
<feature type="compositionally biased region" description="Basic and acidic residues" evidence="1">
    <location>
        <begin position="43"/>
        <end position="53"/>
    </location>
</feature>
<reference evidence="2" key="2">
    <citation type="submission" date="2021-04" db="EMBL/GenBank/DDBJ databases">
        <authorList>
            <person name="Podell S."/>
        </authorList>
    </citation>
    <scope>NUCLEOTIDE SEQUENCE</scope>
    <source>
        <strain evidence="2">Hildebrandi</strain>
    </source>
</reference>
<comment type="caution">
    <text evidence="2">The sequence shown here is derived from an EMBL/GenBank/DDBJ whole genome shotgun (WGS) entry which is preliminary data.</text>
</comment>
<gene>
    <name evidence="2" type="ORF">IV203_035084</name>
</gene>
<proteinExistence type="predicted"/>
<protein>
    <submittedName>
        <fullName evidence="2">Uncharacterized protein</fullName>
    </submittedName>
</protein>
<evidence type="ECO:0000313" key="3">
    <source>
        <dbReference type="Proteomes" id="UP000693970"/>
    </source>
</evidence>
<feature type="compositionally biased region" description="Basic and acidic residues" evidence="1">
    <location>
        <begin position="18"/>
        <end position="28"/>
    </location>
</feature>
<feature type="region of interest" description="Disordered" evidence="1">
    <location>
        <begin position="161"/>
        <end position="182"/>
    </location>
</feature>
<dbReference type="Proteomes" id="UP000693970">
    <property type="component" value="Unassembled WGS sequence"/>
</dbReference>
<evidence type="ECO:0000313" key="2">
    <source>
        <dbReference type="EMBL" id="KAG7359986.1"/>
    </source>
</evidence>
<dbReference type="EMBL" id="JAGRRH010000013">
    <property type="protein sequence ID" value="KAG7359986.1"/>
    <property type="molecule type" value="Genomic_DNA"/>
</dbReference>
<feature type="compositionally biased region" description="Polar residues" evidence="1">
    <location>
        <begin position="56"/>
        <end position="69"/>
    </location>
</feature>
<dbReference type="AlphaFoldDB" id="A0A9K3LFM0"/>
<feature type="region of interest" description="Disordered" evidence="1">
    <location>
        <begin position="18"/>
        <end position="69"/>
    </location>
</feature>
<keyword evidence="3" id="KW-1185">Reference proteome</keyword>
<reference evidence="2" key="1">
    <citation type="journal article" date="2021" name="Sci. Rep.">
        <title>Diploid genomic architecture of Nitzschia inconspicua, an elite biomass production diatom.</title>
        <authorList>
            <person name="Oliver A."/>
            <person name="Podell S."/>
            <person name="Pinowska A."/>
            <person name="Traller J.C."/>
            <person name="Smith S.R."/>
            <person name="McClure R."/>
            <person name="Beliaev A."/>
            <person name="Bohutskyi P."/>
            <person name="Hill E.A."/>
            <person name="Rabines A."/>
            <person name="Zheng H."/>
            <person name="Allen L.Z."/>
            <person name="Kuo A."/>
            <person name="Grigoriev I.V."/>
            <person name="Allen A.E."/>
            <person name="Hazlebeck D."/>
            <person name="Allen E.E."/>
        </authorList>
    </citation>
    <scope>NUCLEOTIDE SEQUENCE</scope>
    <source>
        <strain evidence="2">Hildebrandi</strain>
    </source>
</reference>
<organism evidence="2 3">
    <name type="scientific">Nitzschia inconspicua</name>
    <dbReference type="NCBI Taxonomy" id="303405"/>
    <lineage>
        <taxon>Eukaryota</taxon>
        <taxon>Sar</taxon>
        <taxon>Stramenopiles</taxon>
        <taxon>Ochrophyta</taxon>
        <taxon>Bacillariophyta</taxon>
        <taxon>Bacillariophyceae</taxon>
        <taxon>Bacillariophycidae</taxon>
        <taxon>Bacillariales</taxon>
        <taxon>Bacillariaceae</taxon>
        <taxon>Nitzschia</taxon>
    </lineage>
</organism>
<dbReference type="OrthoDB" id="44880at2759"/>
<sequence length="524" mass="58735">MYQEQRQNNCPMELRLLLETRETPRDGDPTMNAASRAGQSSPHHHEMNSHVPEHSQGLSQQRQPEPSVTLQDGLCRGMSLQQVTLDKAVAPLLPRPTAPFDRTERKRAHTSAVYYSECFLRGIEPLDADTAAVEVQGQYDKWWIQRTAYKEGIKVSASKIHESKAAQKRHRKESGEDGEEECNDAVNRRNVASYQFGLSQEDQDAEIYCNQNSSPPMEQISMLSVSSKTSIEIVKNRLIEDLRQSGGVVDTLDAIRCIEILQMHYAEGGLRKVDPSSLIGNWLTISKPTYTECKGKSKNGENLYSLGRIGFDMFKPTGLLCSVQASFNNVRPIDPKNPGRPLHVPKKLMRDIRKGECRLHSYDIVVAITVEPGQDRKGHLQDDSSGGGNEYIVPRQIRGILTTQGYSIPDPIKRERLSIWFSGGTLEVQDEDDLEEWKQIFDVTSAPDRVPKEYASILAAKVLLGAHLPENLEEDGTMSFSLNRPIGGHGSVYCDVIFMDDQLRIMKGHHGSVYVCIRVPEVPA</sequence>
<evidence type="ECO:0000256" key="1">
    <source>
        <dbReference type="SAM" id="MobiDB-lite"/>
    </source>
</evidence>
<name>A0A9K3LFM0_9STRA</name>